<dbReference type="RefSeq" id="WP_042523399.1">
    <property type="nucleotide sequence ID" value="NZ_CP071059.1"/>
</dbReference>
<comment type="similarity">
    <text evidence="2">Belongs to the cytochrome ubiquinol oxidase subunit 2 family.</text>
</comment>
<dbReference type="Pfam" id="PF02322">
    <property type="entry name" value="Cyt_bd_oxida_II"/>
    <property type="match status" value="1"/>
</dbReference>
<dbReference type="PIRSF" id="PIRSF000267">
    <property type="entry name" value="Cyt_oxidse_sub2"/>
    <property type="match status" value="1"/>
</dbReference>
<dbReference type="GO" id="GO:0009055">
    <property type="term" value="F:electron transfer activity"/>
    <property type="evidence" value="ECO:0007669"/>
    <property type="project" value="TreeGrafter"/>
</dbReference>
<evidence type="ECO:0000256" key="1">
    <source>
        <dbReference type="ARBA" id="ARBA00004651"/>
    </source>
</evidence>
<keyword evidence="6" id="KW-0472">Membrane</keyword>
<proteinExistence type="inferred from homology"/>
<evidence type="ECO:0000256" key="2">
    <source>
        <dbReference type="ARBA" id="ARBA00007543"/>
    </source>
</evidence>
<comment type="caution">
    <text evidence="7">The sequence shown here is derived from an EMBL/GenBank/DDBJ whole genome shotgun (WGS) entry which is preliminary data.</text>
</comment>
<evidence type="ECO:0000313" key="7">
    <source>
        <dbReference type="EMBL" id="NMR74099.1"/>
    </source>
</evidence>
<dbReference type="Proteomes" id="UP000565155">
    <property type="component" value="Unassembled WGS sequence"/>
</dbReference>
<gene>
    <name evidence="7" type="primary">cydB</name>
    <name evidence="7" type="ORF">HKB35_10750</name>
</gene>
<dbReference type="GO" id="GO:0016682">
    <property type="term" value="F:oxidoreductase activity, acting on diphenols and related substances as donors, oxygen as acceptor"/>
    <property type="evidence" value="ECO:0007669"/>
    <property type="project" value="TreeGrafter"/>
</dbReference>
<dbReference type="PANTHER" id="PTHR43141">
    <property type="entry name" value="CYTOCHROME BD2 SUBUNIT II"/>
    <property type="match status" value="1"/>
</dbReference>
<protein>
    <submittedName>
        <fullName evidence="7">Cytochrome d ubiquinol oxidase subunit II</fullName>
    </submittedName>
</protein>
<evidence type="ECO:0000256" key="4">
    <source>
        <dbReference type="ARBA" id="ARBA00022692"/>
    </source>
</evidence>
<comment type="subcellular location">
    <subcellularLocation>
        <location evidence="1">Cell membrane</location>
        <topology evidence="1">Multi-pass membrane protein</topology>
    </subcellularLocation>
</comment>
<dbReference type="GO" id="GO:0005886">
    <property type="term" value="C:plasma membrane"/>
    <property type="evidence" value="ECO:0007669"/>
    <property type="project" value="UniProtKB-SubCell"/>
</dbReference>
<accession>A0A0N8HLL3</accession>
<dbReference type="EMBL" id="JABCMA010000009">
    <property type="protein sequence ID" value="NMR74099.1"/>
    <property type="molecule type" value="Genomic_DNA"/>
</dbReference>
<evidence type="ECO:0000256" key="6">
    <source>
        <dbReference type="ARBA" id="ARBA00023136"/>
    </source>
</evidence>
<dbReference type="InterPro" id="IPR003317">
    <property type="entry name" value="Cyt-d_oxidase_su2"/>
</dbReference>
<dbReference type="eggNOG" id="COG1294">
    <property type="taxonomic scope" value="Bacteria"/>
</dbReference>
<evidence type="ECO:0000256" key="5">
    <source>
        <dbReference type="ARBA" id="ARBA00022989"/>
    </source>
</evidence>
<keyword evidence="3" id="KW-1003">Cell membrane</keyword>
<dbReference type="PANTHER" id="PTHR43141:SF4">
    <property type="entry name" value="CYTOCHROME BD2 SUBUNIT II"/>
    <property type="match status" value="1"/>
</dbReference>
<reference evidence="7 8" key="1">
    <citation type="submission" date="2020-04" db="EMBL/GenBank/DDBJ databases">
        <title>Whole-genome sequencing of Vibrio spp. from China reveals different genetic environments of blaCTX-M-14 among diverse lineages.</title>
        <authorList>
            <person name="Zheng Z."/>
            <person name="Ye L."/>
            <person name="Chen S."/>
        </authorList>
    </citation>
    <scope>NUCLEOTIDE SEQUENCE [LARGE SCALE GENOMIC DNA]</scope>
    <source>
        <strain evidence="7 8">Vb1636</strain>
    </source>
</reference>
<keyword evidence="4" id="KW-0812">Transmembrane</keyword>
<dbReference type="NCBIfam" id="TIGR00203">
    <property type="entry name" value="cydB"/>
    <property type="match status" value="1"/>
</dbReference>
<sequence>MDYALIWYALIGLAVLIYVVLDGFDLGIGILFLSANDDEERDMMMNSIAPVWDGNETWLVLGGGGLFAVFPLAYAVIMPALYAPLILMLLGLILRGVSFEYRFRTQRGKFLWDSAFFIGSLTAALMQGIMLGTLLQGIEVSERAYAGGWFDWLSPFSVFCGLALVCAYILLGSCWLLIKLPEELMGRYYVVARRWGLAMVACIFIASLWLPLSQNIVFERWFSLPNSLLFFILPIIAAALIWQLFKALLDHKAVRAYILAIGLFLVSAMGFGVSTFPYLVPFALTYQDVAAPDKSLAFLLAGAVVLLPLIIAYTAYSYWVFRGKMKRGEGYH</sequence>
<dbReference type="AlphaFoldDB" id="A0A0N8HLL3"/>
<evidence type="ECO:0000313" key="8">
    <source>
        <dbReference type="Proteomes" id="UP000565155"/>
    </source>
</evidence>
<dbReference type="GO" id="GO:0019646">
    <property type="term" value="P:aerobic electron transport chain"/>
    <property type="evidence" value="ECO:0007669"/>
    <property type="project" value="TreeGrafter"/>
</dbReference>
<dbReference type="GeneID" id="75165645"/>
<dbReference type="OrthoDB" id="9776710at2"/>
<name>A0A0N8HLL3_VIBAL</name>
<dbReference type="GO" id="GO:0070069">
    <property type="term" value="C:cytochrome complex"/>
    <property type="evidence" value="ECO:0007669"/>
    <property type="project" value="TreeGrafter"/>
</dbReference>
<organism evidence="7 8">
    <name type="scientific">Vibrio alginolyticus</name>
    <dbReference type="NCBI Taxonomy" id="663"/>
    <lineage>
        <taxon>Bacteria</taxon>
        <taxon>Pseudomonadati</taxon>
        <taxon>Pseudomonadota</taxon>
        <taxon>Gammaproteobacteria</taxon>
        <taxon>Vibrionales</taxon>
        <taxon>Vibrionaceae</taxon>
        <taxon>Vibrio</taxon>
    </lineage>
</organism>
<keyword evidence="5" id="KW-1133">Transmembrane helix</keyword>
<evidence type="ECO:0000256" key="3">
    <source>
        <dbReference type="ARBA" id="ARBA00022475"/>
    </source>
</evidence>
<dbReference type="STRING" id="663.BAU10_16435"/>